<evidence type="ECO:0000256" key="15">
    <source>
        <dbReference type="ARBA" id="ARBA00064003"/>
    </source>
</evidence>
<organism evidence="22 23">
    <name type="scientific">Zoogloea oleivorans</name>
    <dbReference type="NCBI Taxonomy" id="1552750"/>
    <lineage>
        <taxon>Bacteria</taxon>
        <taxon>Pseudomonadati</taxon>
        <taxon>Pseudomonadota</taxon>
        <taxon>Betaproteobacteria</taxon>
        <taxon>Rhodocyclales</taxon>
        <taxon>Zoogloeaceae</taxon>
        <taxon>Zoogloea</taxon>
    </lineage>
</organism>
<feature type="transmembrane region" description="Helical" evidence="19">
    <location>
        <begin position="16"/>
        <end position="38"/>
    </location>
</feature>
<keyword evidence="7 19" id="KW-0812">Transmembrane</keyword>
<evidence type="ECO:0000256" key="8">
    <source>
        <dbReference type="ARBA" id="ARBA00022741"/>
    </source>
</evidence>
<dbReference type="SUPFAM" id="SSF52172">
    <property type="entry name" value="CheY-like"/>
    <property type="match status" value="2"/>
</dbReference>
<evidence type="ECO:0000256" key="3">
    <source>
        <dbReference type="ARBA" id="ARBA00012438"/>
    </source>
</evidence>
<evidence type="ECO:0000256" key="1">
    <source>
        <dbReference type="ARBA" id="ARBA00000085"/>
    </source>
</evidence>
<evidence type="ECO:0000256" key="13">
    <source>
        <dbReference type="ARBA" id="ARBA00023136"/>
    </source>
</evidence>
<dbReference type="SMART" id="SM00388">
    <property type="entry name" value="HisKA"/>
    <property type="match status" value="1"/>
</dbReference>
<evidence type="ECO:0000256" key="14">
    <source>
        <dbReference type="ARBA" id="ARBA00058004"/>
    </source>
</evidence>
<evidence type="ECO:0000256" key="4">
    <source>
        <dbReference type="ARBA" id="ARBA00022475"/>
    </source>
</evidence>
<dbReference type="Gene3D" id="1.20.120.160">
    <property type="entry name" value="HPT domain"/>
    <property type="match status" value="1"/>
</dbReference>
<dbReference type="SMART" id="SM00387">
    <property type="entry name" value="HATPase_c"/>
    <property type="match status" value="1"/>
</dbReference>
<keyword evidence="4" id="KW-1003">Cell membrane</keyword>
<name>A0A6C2CKE6_9RHOO</name>
<protein>
    <recommendedName>
        <fullName evidence="16">Sensory/regulatory protein RpfC</fullName>
        <ecNumber evidence="3">2.7.13.3</ecNumber>
    </recommendedName>
    <alternativeName>
        <fullName evidence="17">Virulence sensor protein BvgS</fullName>
    </alternativeName>
</protein>
<dbReference type="Gene3D" id="1.10.287.130">
    <property type="match status" value="1"/>
</dbReference>
<keyword evidence="11 19" id="KW-1133">Transmembrane helix</keyword>
<evidence type="ECO:0000256" key="6">
    <source>
        <dbReference type="ARBA" id="ARBA00022679"/>
    </source>
</evidence>
<dbReference type="CDD" id="cd17546">
    <property type="entry name" value="REC_hyHK_CKI1_RcsC-like"/>
    <property type="match status" value="2"/>
</dbReference>
<dbReference type="FunFam" id="1.10.287.130:FF:000002">
    <property type="entry name" value="Two-component osmosensing histidine kinase"/>
    <property type="match status" value="1"/>
</dbReference>
<dbReference type="InterPro" id="IPR004358">
    <property type="entry name" value="Sig_transdc_His_kin-like_C"/>
</dbReference>
<dbReference type="InterPro" id="IPR003594">
    <property type="entry name" value="HATPase_dom"/>
</dbReference>
<dbReference type="AlphaFoldDB" id="A0A6C2CKE6"/>
<accession>A0A6C2CKE6</accession>
<evidence type="ECO:0000256" key="11">
    <source>
        <dbReference type="ARBA" id="ARBA00022989"/>
    </source>
</evidence>
<dbReference type="InterPro" id="IPR011006">
    <property type="entry name" value="CheY-like_superfamily"/>
</dbReference>
<dbReference type="InterPro" id="IPR003661">
    <property type="entry name" value="HisK_dim/P_dom"/>
</dbReference>
<keyword evidence="10" id="KW-0067">ATP-binding</keyword>
<dbReference type="GO" id="GO:0005886">
    <property type="term" value="C:plasma membrane"/>
    <property type="evidence" value="ECO:0007669"/>
    <property type="project" value="UniProtKB-SubCell"/>
</dbReference>
<feature type="domain" description="Response regulatory" evidence="21">
    <location>
        <begin position="666"/>
        <end position="788"/>
    </location>
</feature>
<dbReference type="PANTHER" id="PTHR45339:SF1">
    <property type="entry name" value="HYBRID SIGNAL TRANSDUCTION HISTIDINE KINASE J"/>
    <property type="match status" value="1"/>
</dbReference>
<keyword evidence="9" id="KW-0418">Kinase</keyword>
<evidence type="ECO:0000256" key="12">
    <source>
        <dbReference type="ARBA" id="ARBA00023012"/>
    </source>
</evidence>
<dbReference type="GO" id="GO:0000155">
    <property type="term" value="F:phosphorelay sensor kinase activity"/>
    <property type="evidence" value="ECO:0007669"/>
    <property type="project" value="InterPro"/>
</dbReference>
<dbReference type="Pfam" id="PF02518">
    <property type="entry name" value="HATPase_c"/>
    <property type="match status" value="1"/>
</dbReference>
<keyword evidence="13 19" id="KW-0472">Membrane</keyword>
<dbReference type="InterPro" id="IPR036097">
    <property type="entry name" value="HisK_dim/P_sf"/>
</dbReference>
<dbReference type="PRINTS" id="PR00344">
    <property type="entry name" value="BCTRLSENSOR"/>
</dbReference>
<feature type="transmembrane region" description="Helical" evidence="19">
    <location>
        <begin position="153"/>
        <end position="177"/>
    </location>
</feature>
<dbReference type="Gene3D" id="3.30.565.10">
    <property type="entry name" value="Histidine kinase-like ATPase, C-terminal domain"/>
    <property type="match status" value="1"/>
</dbReference>
<evidence type="ECO:0000256" key="16">
    <source>
        <dbReference type="ARBA" id="ARBA00068150"/>
    </source>
</evidence>
<evidence type="ECO:0000256" key="2">
    <source>
        <dbReference type="ARBA" id="ARBA00004651"/>
    </source>
</evidence>
<evidence type="ECO:0000313" key="22">
    <source>
        <dbReference type="EMBL" id="TYC54441.1"/>
    </source>
</evidence>
<gene>
    <name evidence="22" type="ORF">ETQ85_18955</name>
</gene>
<dbReference type="CDD" id="cd00082">
    <property type="entry name" value="HisKA"/>
    <property type="match status" value="1"/>
</dbReference>
<dbReference type="InterPro" id="IPR001789">
    <property type="entry name" value="Sig_transdc_resp-reg_receiver"/>
</dbReference>
<comment type="catalytic activity">
    <reaction evidence="1">
        <text>ATP + protein L-histidine = ADP + protein N-phospho-L-histidine.</text>
        <dbReference type="EC" id="2.7.13.3"/>
    </reaction>
</comment>
<reference evidence="22 23" key="1">
    <citation type="submission" date="2019-01" db="EMBL/GenBank/DDBJ databases">
        <title>Zoogloea oleivorans genome sequencing and assembly.</title>
        <authorList>
            <person name="Tancsics A."/>
            <person name="Farkas M."/>
            <person name="Kriszt B."/>
            <person name="Maroti G."/>
            <person name="Horvath B."/>
        </authorList>
    </citation>
    <scope>NUCLEOTIDE SEQUENCE [LARGE SCALE GENOMIC DNA]</scope>
    <source>
        <strain evidence="22 23">Buc</strain>
    </source>
</reference>
<dbReference type="PROSITE" id="PS50110">
    <property type="entry name" value="RESPONSE_REGULATORY"/>
    <property type="match status" value="2"/>
</dbReference>
<proteinExistence type="predicted"/>
<dbReference type="SUPFAM" id="SSF55874">
    <property type="entry name" value="ATPase domain of HSP90 chaperone/DNA topoisomerase II/histidine kinase"/>
    <property type="match status" value="1"/>
</dbReference>
<dbReference type="RefSeq" id="WP_148580650.1">
    <property type="nucleotide sequence ID" value="NZ_SDKK01000020.1"/>
</dbReference>
<feature type="domain" description="Histidine kinase" evidence="20">
    <location>
        <begin position="274"/>
        <end position="496"/>
    </location>
</feature>
<keyword evidence="8" id="KW-0547">Nucleotide-binding</keyword>
<dbReference type="FunFam" id="3.30.565.10:FF:000010">
    <property type="entry name" value="Sensor histidine kinase RcsC"/>
    <property type="match status" value="1"/>
</dbReference>
<dbReference type="SMART" id="SM00448">
    <property type="entry name" value="REC"/>
    <property type="match status" value="2"/>
</dbReference>
<comment type="subunit">
    <text evidence="15">At low DSF concentrations, interacts with RpfF.</text>
</comment>
<evidence type="ECO:0000313" key="23">
    <source>
        <dbReference type="Proteomes" id="UP000389128"/>
    </source>
</evidence>
<dbReference type="InterPro" id="IPR036641">
    <property type="entry name" value="HPT_dom_sf"/>
</dbReference>
<dbReference type="EMBL" id="SDKK01000020">
    <property type="protein sequence ID" value="TYC54441.1"/>
    <property type="molecule type" value="Genomic_DNA"/>
</dbReference>
<evidence type="ECO:0000256" key="18">
    <source>
        <dbReference type="PROSITE-ProRule" id="PRU00169"/>
    </source>
</evidence>
<keyword evidence="5 18" id="KW-0597">Phosphoprotein</keyword>
<dbReference type="PANTHER" id="PTHR45339">
    <property type="entry name" value="HYBRID SIGNAL TRANSDUCTION HISTIDINE KINASE J"/>
    <property type="match status" value="1"/>
</dbReference>
<dbReference type="Pfam" id="PF00072">
    <property type="entry name" value="Response_reg"/>
    <property type="match status" value="2"/>
</dbReference>
<dbReference type="Pfam" id="PF00512">
    <property type="entry name" value="HisKA"/>
    <property type="match status" value="1"/>
</dbReference>
<comment type="function">
    <text evidence="14">Member of the two-component regulatory system BvgS/BvgA. Phosphorylates BvgA via a four-step phosphorelay in response to environmental signals.</text>
</comment>
<feature type="modified residue" description="4-aspartylphosphate" evidence="18">
    <location>
        <position position="715"/>
    </location>
</feature>
<dbReference type="EC" id="2.7.13.3" evidence="3"/>
<keyword evidence="6" id="KW-0808">Transferase</keyword>
<evidence type="ECO:0000256" key="9">
    <source>
        <dbReference type="ARBA" id="ARBA00022777"/>
    </source>
</evidence>
<evidence type="ECO:0000256" key="7">
    <source>
        <dbReference type="ARBA" id="ARBA00022692"/>
    </source>
</evidence>
<evidence type="ECO:0000256" key="19">
    <source>
        <dbReference type="SAM" id="Phobius"/>
    </source>
</evidence>
<keyword evidence="23" id="KW-1185">Reference proteome</keyword>
<keyword evidence="12" id="KW-0902">Two-component regulatory system</keyword>
<comment type="caution">
    <text evidence="22">The sequence shown here is derived from an EMBL/GenBank/DDBJ whole genome shotgun (WGS) entry which is preliminary data.</text>
</comment>
<dbReference type="OrthoDB" id="5290456at2"/>
<dbReference type="Proteomes" id="UP000389128">
    <property type="component" value="Unassembled WGS sequence"/>
</dbReference>
<sequence>MVLPQTLARRLLYTMLPWYLLLAVSVTGIHLVIQYFAVSHTIADDMASLGRTVEPGVSGAVWELDSAQLASMARGVRQNAIVTGVRIETEKGDTLVSDGDVPVAQDERSDFLPSHYKREVVPLYHQGAAGDRHLIGYLNLYSSADVLWDRIKYSFLVVLLNALVVTTGLWLIFSWAIRFRLSDSVTAVAKTVAGWQFKTGEVQVEKISYPYQDELGGLVEALNDGQARLSDSLQKLNEVNLNLEKTVAERTGELQLAKNVAEEANQAKSQFLANMSHEIRTPMNAILGMLYLALKMELPPALQNYLLKAQGAAHSLLGIINDILDFSKIEAGKLDIEQVEFGLDAVLEQLTDALGYQAEHKGVEFLIRYDPAIPTTLIGDPLRFGQVLLNVCGNAVKFTEHGEVELAFRALKTTETEISIQVCVRDTGIGMTPGMQQKMFQKFTQADQSTTRRFGGTGLGLAISKQLVELMGGRIWVEDSQPGKGTTICFTVQLKVAEQAQSRRRELVAQVGPLLQGVRVLVVDDNEVSREILAEMLRFFHLDVSVAANGQAALTALEAASEKPFDLVLMDWRMPGMNGDEVTLRIHGNPAITSQPKVVMITAYGREDVMRLAEQAGVSSFLIKPVSPSTLLDTMLSVLGRGRVLGKDQGRIAPPSVGQGALAGARILLVEDNDINREFACELLRSEGMEVDEAVNGQDAVDKVRQHAYDAVLMDIQMPVMDGLEAACAIRALAEAPGGKRFASLPIIAMTALAMAHDAEKSREAGMNDHVTKPVVPEQLMAALGKCVQVPKDRARTRPTVTSTTALPGFPADLLALTSIDAREGIRRIGGKADAYRKQLRRFREHYTNADIELERLLKERGIEGAEEYCHALKGVTGNIGAGVLYEKITDIDGLLKQGKMPEEGELQGMRTLLQQVIADIDSLAAATPAAVAAGVSLTGAEIIERLERLRQALDSDLGAAEGPLAELRAGVVGDACEPAMTEIAARVDEFSIDEAQVLIDALRDRLKSRV</sequence>
<dbReference type="GO" id="GO:0005524">
    <property type="term" value="F:ATP binding"/>
    <property type="evidence" value="ECO:0007669"/>
    <property type="project" value="UniProtKB-KW"/>
</dbReference>
<evidence type="ECO:0000259" key="20">
    <source>
        <dbReference type="PROSITE" id="PS50109"/>
    </source>
</evidence>
<evidence type="ECO:0000256" key="5">
    <source>
        <dbReference type="ARBA" id="ARBA00022553"/>
    </source>
</evidence>
<dbReference type="InterPro" id="IPR005467">
    <property type="entry name" value="His_kinase_dom"/>
</dbReference>
<feature type="modified residue" description="4-aspartylphosphate" evidence="18">
    <location>
        <position position="571"/>
    </location>
</feature>
<evidence type="ECO:0000259" key="21">
    <source>
        <dbReference type="PROSITE" id="PS50110"/>
    </source>
</evidence>
<dbReference type="InterPro" id="IPR036890">
    <property type="entry name" value="HATPase_C_sf"/>
</dbReference>
<dbReference type="SUPFAM" id="SSF47384">
    <property type="entry name" value="Homodimeric domain of signal transducing histidine kinase"/>
    <property type="match status" value="1"/>
</dbReference>
<dbReference type="PROSITE" id="PS50109">
    <property type="entry name" value="HIS_KIN"/>
    <property type="match status" value="1"/>
</dbReference>
<dbReference type="SUPFAM" id="SSF47226">
    <property type="entry name" value="Histidine-containing phosphotransfer domain, HPT domain"/>
    <property type="match status" value="1"/>
</dbReference>
<dbReference type="Gene3D" id="3.40.50.2300">
    <property type="match status" value="2"/>
</dbReference>
<comment type="subcellular location">
    <subcellularLocation>
        <location evidence="2">Cell membrane</location>
        <topology evidence="2">Multi-pass membrane protein</topology>
    </subcellularLocation>
</comment>
<evidence type="ECO:0000256" key="17">
    <source>
        <dbReference type="ARBA" id="ARBA00070152"/>
    </source>
</evidence>
<feature type="domain" description="Response regulatory" evidence="21">
    <location>
        <begin position="519"/>
        <end position="639"/>
    </location>
</feature>
<dbReference type="CDD" id="cd16922">
    <property type="entry name" value="HATPase_EvgS-ArcB-TorS-like"/>
    <property type="match status" value="1"/>
</dbReference>
<evidence type="ECO:0000256" key="10">
    <source>
        <dbReference type="ARBA" id="ARBA00022840"/>
    </source>
</evidence>